<comment type="caution">
    <text evidence="1">The sequence shown here is derived from an EMBL/GenBank/DDBJ whole genome shotgun (WGS) entry which is preliminary data.</text>
</comment>
<organism evidence="1 2">
    <name type="scientific">Rubinisphaera italica</name>
    <dbReference type="NCBI Taxonomy" id="2527969"/>
    <lineage>
        <taxon>Bacteria</taxon>
        <taxon>Pseudomonadati</taxon>
        <taxon>Planctomycetota</taxon>
        <taxon>Planctomycetia</taxon>
        <taxon>Planctomycetales</taxon>
        <taxon>Planctomycetaceae</taxon>
        <taxon>Rubinisphaera</taxon>
    </lineage>
</organism>
<evidence type="ECO:0000313" key="1">
    <source>
        <dbReference type="EMBL" id="TWT61700.1"/>
    </source>
</evidence>
<proteinExistence type="predicted"/>
<dbReference type="AlphaFoldDB" id="A0A5C5XFD3"/>
<sequence>MAYADCWSAPWGCTQTVLRVMELGVGRIRTCDCGVYELGTGSDSPGGVGRSQKPCPRVRTFPEYLAVLLRSKRPLHIRLEAKVPKLDKLQRPRKVSNSHRCSDRCAKSQEPIEFVDPANGLRKYCRNMSANQWLRCLQVDDATAKKF</sequence>
<dbReference type="Proteomes" id="UP000316095">
    <property type="component" value="Unassembled WGS sequence"/>
</dbReference>
<keyword evidence="2" id="KW-1185">Reference proteome</keyword>
<reference evidence="1 2" key="1">
    <citation type="submission" date="2019-02" db="EMBL/GenBank/DDBJ databases">
        <title>Deep-cultivation of Planctomycetes and their phenomic and genomic characterization uncovers novel biology.</title>
        <authorList>
            <person name="Wiegand S."/>
            <person name="Jogler M."/>
            <person name="Boedeker C."/>
            <person name="Pinto D."/>
            <person name="Vollmers J."/>
            <person name="Rivas-Marin E."/>
            <person name="Kohn T."/>
            <person name="Peeters S.H."/>
            <person name="Heuer A."/>
            <person name="Rast P."/>
            <person name="Oberbeckmann S."/>
            <person name="Bunk B."/>
            <person name="Jeske O."/>
            <person name="Meyerdierks A."/>
            <person name="Storesund J.E."/>
            <person name="Kallscheuer N."/>
            <person name="Luecker S."/>
            <person name="Lage O.M."/>
            <person name="Pohl T."/>
            <person name="Merkel B.J."/>
            <person name="Hornburger P."/>
            <person name="Mueller R.-W."/>
            <person name="Bruemmer F."/>
            <person name="Labrenz M."/>
            <person name="Spormann A.M."/>
            <person name="Op Den Camp H."/>
            <person name="Overmann J."/>
            <person name="Amann R."/>
            <person name="Jetten M.S.M."/>
            <person name="Mascher T."/>
            <person name="Medema M.H."/>
            <person name="Devos D.P."/>
            <person name="Kaster A.-K."/>
            <person name="Ovreas L."/>
            <person name="Rohde M."/>
            <person name="Galperin M.Y."/>
            <person name="Jogler C."/>
        </authorList>
    </citation>
    <scope>NUCLEOTIDE SEQUENCE [LARGE SCALE GENOMIC DNA]</scope>
    <source>
        <strain evidence="1 2">Pan54</strain>
    </source>
</reference>
<protein>
    <submittedName>
        <fullName evidence="1">Uncharacterized protein</fullName>
    </submittedName>
</protein>
<gene>
    <name evidence="1" type="ORF">Pan54_24370</name>
</gene>
<dbReference type="EMBL" id="SJPG01000001">
    <property type="protein sequence ID" value="TWT61700.1"/>
    <property type="molecule type" value="Genomic_DNA"/>
</dbReference>
<accession>A0A5C5XFD3</accession>
<evidence type="ECO:0000313" key="2">
    <source>
        <dbReference type="Proteomes" id="UP000316095"/>
    </source>
</evidence>
<name>A0A5C5XFD3_9PLAN</name>